<evidence type="ECO:0000256" key="2">
    <source>
        <dbReference type="SAM" id="Phobius"/>
    </source>
</evidence>
<evidence type="ECO:0008006" key="6">
    <source>
        <dbReference type="Google" id="ProtNLM"/>
    </source>
</evidence>
<feature type="compositionally biased region" description="Acidic residues" evidence="1">
    <location>
        <begin position="480"/>
        <end position="489"/>
    </location>
</feature>
<accession>A0A923LGB6</accession>
<sequence>MKAMKKMAAVLLSVCLALPVMSLTVFAADGTLMFSDPETKVGENVSVDLVIQTGGAAIGDADVTMSYDAAFLEFVSGTGVQADGSGKLTFSGGGTGSETELRTTIEFRALKAGDTTINVDGCTAYLYSDESLNLSQGSSAVKINAADDGSTSIEASSTAGTAAATDVKVTVDGVEYSFSEAFTSTDIPEGYTETTLTFNGAERKFVTSEGGVYLGYLVDSTGIGSFFLYNEENATFAPYVEMEISDTTSIILLNDPDAVSLPDSYQETDLTVLDQTFPTWNDAAGNERYYIIYALNTRTGAKGLYQYDMEDGTYQNFEAPEVVEEKTDASFLGKVKNFVAEHLLIAMIAGAVLVLFLLILVIVLAIKVIHRNQELDDLYEEYDIPLEEESQEKLPEKAKSRKQFVGYEDEEYDDDYEEEYDDYDEEYDEEYEEADEEADYEDEEDIYDDYEEEVKPAGRSRAKGTVKTGRRNKASSGKDEDYDIDFIDL</sequence>
<evidence type="ECO:0000313" key="5">
    <source>
        <dbReference type="Proteomes" id="UP000652477"/>
    </source>
</evidence>
<dbReference type="EMBL" id="JACOPF010000001">
    <property type="protein sequence ID" value="MBC5687549.1"/>
    <property type="molecule type" value="Genomic_DNA"/>
</dbReference>
<feature type="region of interest" description="Disordered" evidence="1">
    <location>
        <begin position="389"/>
        <end position="489"/>
    </location>
</feature>
<comment type="caution">
    <text evidence="4">The sequence shown here is derived from an EMBL/GenBank/DDBJ whole genome shotgun (WGS) entry which is preliminary data.</text>
</comment>
<feature type="compositionally biased region" description="Basic residues" evidence="1">
    <location>
        <begin position="458"/>
        <end position="473"/>
    </location>
</feature>
<keyword evidence="3" id="KW-0732">Signal</keyword>
<dbReference type="RefSeq" id="WP_186874233.1">
    <property type="nucleotide sequence ID" value="NZ_JACOPF010000001.1"/>
</dbReference>
<dbReference type="Proteomes" id="UP000652477">
    <property type="component" value="Unassembled WGS sequence"/>
</dbReference>
<organism evidence="4 5">
    <name type="scientific">Mediterraneibacter hominis</name>
    <dbReference type="NCBI Taxonomy" id="2763054"/>
    <lineage>
        <taxon>Bacteria</taxon>
        <taxon>Bacillati</taxon>
        <taxon>Bacillota</taxon>
        <taxon>Clostridia</taxon>
        <taxon>Lachnospirales</taxon>
        <taxon>Lachnospiraceae</taxon>
        <taxon>Mediterraneibacter</taxon>
    </lineage>
</organism>
<dbReference type="GO" id="GO:0030246">
    <property type="term" value="F:carbohydrate binding"/>
    <property type="evidence" value="ECO:0007669"/>
    <property type="project" value="InterPro"/>
</dbReference>
<dbReference type="SUPFAM" id="SSF49384">
    <property type="entry name" value="Carbohydrate-binding domain"/>
    <property type="match status" value="1"/>
</dbReference>
<evidence type="ECO:0000256" key="1">
    <source>
        <dbReference type="SAM" id="MobiDB-lite"/>
    </source>
</evidence>
<dbReference type="CDD" id="cd08547">
    <property type="entry name" value="Type_II_cohesin"/>
    <property type="match status" value="1"/>
</dbReference>
<keyword evidence="2" id="KW-1133">Transmembrane helix</keyword>
<dbReference type="InterPro" id="IPR008965">
    <property type="entry name" value="CBM2/CBM3_carb-bd_dom_sf"/>
</dbReference>
<reference evidence="4" key="1">
    <citation type="submission" date="2020-08" db="EMBL/GenBank/DDBJ databases">
        <title>Genome public.</title>
        <authorList>
            <person name="Liu C."/>
            <person name="Sun Q."/>
        </authorList>
    </citation>
    <scope>NUCLEOTIDE SEQUENCE</scope>
    <source>
        <strain evidence="4">NSJ-55</strain>
    </source>
</reference>
<dbReference type="AlphaFoldDB" id="A0A923LGB6"/>
<feature type="chain" id="PRO_5037159883" description="Cohesin domain-containing protein" evidence="3">
    <location>
        <begin position="28"/>
        <end position="489"/>
    </location>
</feature>
<dbReference type="Gene3D" id="2.60.40.680">
    <property type="match status" value="1"/>
</dbReference>
<keyword evidence="2" id="KW-0812">Transmembrane</keyword>
<proteinExistence type="predicted"/>
<gene>
    <name evidence="4" type="ORF">H8S37_01185</name>
</gene>
<name>A0A923LGB6_9FIRM</name>
<feature type="signal peptide" evidence="3">
    <location>
        <begin position="1"/>
        <end position="27"/>
    </location>
</feature>
<protein>
    <recommendedName>
        <fullName evidence="6">Cohesin domain-containing protein</fullName>
    </recommendedName>
</protein>
<feature type="compositionally biased region" description="Acidic residues" evidence="1">
    <location>
        <begin position="407"/>
        <end position="452"/>
    </location>
</feature>
<feature type="transmembrane region" description="Helical" evidence="2">
    <location>
        <begin position="343"/>
        <end position="366"/>
    </location>
</feature>
<keyword evidence="2" id="KW-0472">Membrane</keyword>
<keyword evidence="5" id="KW-1185">Reference proteome</keyword>
<evidence type="ECO:0000313" key="4">
    <source>
        <dbReference type="EMBL" id="MBC5687549.1"/>
    </source>
</evidence>
<evidence type="ECO:0000256" key="3">
    <source>
        <dbReference type="SAM" id="SignalP"/>
    </source>
</evidence>